<name>A0A0C2DTK9_9BACT</name>
<dbReference type="Proteomes" id="UP000035068">
    <property type="component" value="Unassembled WGS sequence"/>
</dbReference>
<comment type="caution">
    <text evidence="3">The sequence shown here is derived from an EMBL/GenBank/DDBJ whole genome shotgun (WGS) entry which is preliminary data.</text>
</comment>
<evidence type="ECO:0000313" key="4">
    <source>
        <dbReference type="Proteomes" id="UP000035068"/>
    </source>
</evidence>
<accession>A0A0C2DTK9</accession>
<dbReference type="InterPro" id="IPR019886">
    <property type="entry name" value="Na_symporter_ssu"/>
</dbReference>
<evidence type="ECO:0000259" key="2">
    <source>
        <dbReference type="Pfam" id="PF13937"/>
    </source>
</evidence>
<keyword evidence="4" id="KW-1185">Reference proteome</keyword>
<sequence>MDRSGKAYWHAVLKLVGVILAIWALVSYGFGIIFASALNNIHIGGYPFGFWWAQQGSMYVFIVLIFVYAKLMGNLDKKFDVHEQ</sequence>
<dbReference type="RefSeq" id="WP_040097743.1">
    <property type="nucleotide sequence ID" value="NZ_JWJD01000002.1"/>
</dbReference>
<dbReference type="AlphaFoldDB" id="A0A0C2DTK9"/>
<keyword evidence="1" id="KW-1133">Transmembrane helix</keyword>
<dbReference type="NCBIfam" id="TIGR03647">
    <property type="entry name" value="Na_symport_sm"/>
    <property type="match status" value="1"/>
</dbReference>
<evidence type="ECO:0000256" key="1">
    <source>
        <dbReference type="SAM" id="Phobius"/>
    </source>
</evidence>
<gene>
    <name evidence="3" type="ORF">GFER_06625</name>
</gene>
<dbReference type="Pfam" id="PF13937">
    <property type="entry name" value="DUF4212"/>
    <property type="match status" value="1"/>
</dbReference>
<evidence type="ECO:0000313" key="3">
    <source>
        <dbReference type="EMBL" id="KIH76789.1"/>
    </source>
</evidence>
<feature type="domain" description="Sodium symporter small subunit" evidence="2">
    <location>
        <begin position="6"/>
        <end position="82"/>
    </location>
</feature>
<keyword evidence="1" id="KW-0812">Transmembrane</keyword>
<protein>
    <submittedName>
        <fullName evidence="3">Membrane protein</fullName>
    </submittedName>
</protein>
<feature type="transmembrane region" description="Helical" evidence="1">
    <location>
        <begin position="50"/>
        <end position="69"/>
    </location>
</feature>
<organism evidence="3 4">
    <name type="scientific">Geoalkalibacter ferrihydriticus DSM 17813</name>
    <dbReference type="NCBI Taxonomy" id="1121915"/>
    <lineage>
        <taxon>Bacteria</taxon>
        <taxon>Pseudomonadati</taxon>
        <taxon>Thermodesulfobacteriota</taxon>
        <taxon>Desulfuromonadia</taxon>
        <taxon>Desulfuromonadales</taxon>
        <taxon>Geoalkalibacteraceae</taxon>
        <taxon>Geoalkalibacter</taxon>
    </lineage>
</organism>
<proteinExistence type="predicted"/>
<feature type="transmembrane region" description="Helical" evidence="1">
    <location>
        <begin position="12"/>
        <end position="38"/>
    </location>
</feature>
<dbReference type="EMBL" id="JWJD01000002">
    <property type="protein sequence ID" value="KIH76789.1"/>
    <property type="molecule type" value="Genomic_DNA"/>
</dbReference>
<keyword evidence="1" id="KW-0472">Membrane</keyword>
<reference evidence="3 4" key="1">
    <citation type="submission" date="2014-12" db="EMBL/GenBank/DDBJ databases">
        <title>Genomes of Geoalkalibacter ferrihydriticus and Geoalkalibacter subterraneus, two haloalkaliphilic metal-reducing members of the Geobacteraceae.</title>
        <authorList>
            <person name="Badalamenti J.P."/>
            <person name="Torres C.I."/>
            <person name="Krajmalnik-Brown R."/>
            <person name="Bond D.R."/>
        </authorList>
    </citation>
    <scope>NUCLEOTIDE SEQUENCE [LARGE SCALE GENOMIC DNA]</scope>
    <source>
        <strain evidence="3 4">DSM 17813</strain>
    </source>
</reference>